<evidence type="ECO:0000313" key="1">
    <source>
        <dbReference type="EMBL" id="CAH1963073.1"/>
    </source>
</evidence>
<protein>
    <submittedName>
        <fullName evidence="1">Uncharacterized protein</fullName>
    </submittedName>
</protein>
<dbReference type="OrthoDB" id="1112565at2759"/>
<keyword evidence="2" id="KW-1185">Reference proteome</keyword>
<dbReference type="EMBL" id="CAKOFQ010006705">
    <property type="protein sequence ID" value="CAH1963073.1"/>
    <property type="molecule type" value="Genomic_DNA"/>
</dbReference>
<evidence type="ECO:0000313" key="2">
    <source>
        <dbReference type="Proteomes" id="UP001152888"/>
    </source>
</evidence>
<dbReference type="AlphaFoldDB" id="A0A9P0K0M1"/>
<accession>A0A9P0K0M1</accession>
<dbReference type="Proteomes" id="UP001152888">
    <property type="component" value="Unassembled WGS sequence"/>
</dbReference>
<comment type="caution">
    <text evidence="1">The sequence shown here is derived from an EMBL/GenBank/DDBJ whole genome shotgun (WGS) entry which is preliminary data.</text>
</comment>
<organism evidence="1 2">
    <name type="scientific">Acanthoscelides obtectus</name>
    <name type="common">Bean weevil</name>
    <name type="synonym">Bruchus obtectus</name>
    <dbReference type="NCBI Taxonomy" id="200917"/>
    <lineage>
        <taxon>Eukaryota</taxon>
        <taxon>Metazoa</taxon>
        <taxon>Ecdysozoa</taxon>
        <taxon>Arthropoda</taxon>
        <taxon>Hexapoda</taxon>
        <taxon>Insecta</taxon>
        <taxon>Pterygota</taxon>
        <taxon>Neoptera</taxon>
        <taxon>Endopterygota</taxon>
        <taxon>Coleoptera</taxon>
        <taxon>Polyphaga</taxon>
        <taxon>Cucujiformia</taxon>
        <taxon>Chrysomeloidea</taxon>
        <taxon>Chrysomelidae</taxon>
        <taxon>Bruchinae</taxon>
        <taxon>Bruchini</taxon>
        <taxon>Acanthoscelides</taxon>
    </lineage>
</organism>
<proteinExistence type="predicted"/>
<reference evidence="1" key="1">
    <citation type="submission" date="2022-03" db="EMBL/GenBank/DDBJ databases">
        <authorList>
            <person name="Sayadi A."/>
        </authorList>
    </citation>
    <scope>NUCLEOTIDE SEQUENCE</scope>
</reference>
<sequence length="71" mass="8212">MPVTSITESNQFVRCFLRVKVSSVLNSHHDAAVKNQRWRILVLDILYDRLRCLEYGDLYDFVNLVSLIGAV</sequence>
<name>A0A9P0K0M1_ACAOB</name>
<gene>
    <name evidence="1" type="ORF">ACAOBT_LOCUS4991</name>
</gene>